<feature type="transmembrane region" description="Helical" evidence="7">
    <location>
        <begin position="276"/>
        <end position="295"/>
    </location>
</feature>
<dbReference type="CDD" id="cd06261">
    <property type="entry name" value="TM_PBP2"/>
    <property type="match status" value="1"/>
</dbReference>
<evidence type="ECO:0000256" key="5">
    <source>
        <dbReference type="ARBA" id="ARBA00022989"/>
    </source>
</evidence>
<keyword evidence="4 7" id="KW-0812">Transmembrane</keyword>
<feature type="transmembrane region" description="Helical" evidence="7">
    <location>
        <begin position="316"/>
        <end position="337"/>
    </location>
</feature>
<feature type="transmembrane region" description="Helical" evidence="7">
    <location>
        <begin position="416"/>
        <end position="438"/>
    </location>
</feature>
<dbReference type="RefSeq" id="WP_055244517.1">
    <property type="nucleotide sequence ID" value="NZ_CP071249.1"/>
</dbReference>
<evidence type="ECO:0000256" key="4">
    <source>
        <dbReference type="ARBA" id="ARBA00022692"/>
    </source>
</evidence>
<name>A0A9Q9FDQ5_9FIRM</name>
<evidence type="ECO:0000256" key="6">
    <source>
        <dbReference type="ARBA" id="ARBA00023136"/>
    </source>
</evidence>
<keyword evidence="3" id="KW-1003">Cell membrane</keyword>
<feature type="domain" description="ABC transmembrane type-1" evidence="8">
    <location>
        <begin position="277"/>
        <end position="477"/>
    </location>
</feature>
<dbReference type="PROSITE" id="PS50928">
    <property type="entry name" value="ABC_TM1"/>
    <property type="match status" value="1"/>
</dbReference>
<dbReference type="InterPro" id="IPR035906">
    <property type="entry name" value="MetI-like_sf"/>
</dbReference>
<dbReference type="Proteomes" id="UP001058016">
    <property type="component" value="Chromosome"/>
</dbReference>
<sequence length="497" mass="56781">MKRYMFKRFLRSLFSIFMVLTIVFTLIYSVIPRDRVFFSDTNIEKIQKRPDDYANYKYVQWEKLGYLNYDTIQDYCKQLYGSANEQYSNCILPESSETADYVALKEKEGWDVDFFEVSKQAYAVEEVPILRRALNWWANLIEIDYPGKVQTENTELERKVYVGQDFNGRPALMCTGCENKYLVYFDGNFPFIHQNWISINLGTSYPTYSGQGVLEVVTSSQGEKVKKEVMMPNGQVKESSTNFYTCKYKETLDNMDQKNFTDHYADCETLKSDPSMMQISFTMGIISLLLTYVIGLPLGIQMANHKGKWVDKLGQWYIVFMNAIPGLAYIVLVRFIGGKYFGLPSMFPMLGASHPKSYILPIISLTLGSVAGRMMWMRRYMIDQSTMDYVKFARAKGLSENEIFYKHIFRNAIGPIAHGLPAAVILCISGALITEGVYSIPGMGKILPDSISIYNNSMVIGLTFIFTSLSILSTFLGDWLLTLVDPRISLDEKGGSR</sequence>
<feature type="transmembrane region" description="Helical" evidence="7">
    <location>
        <begin position="458"/>
        <end position="481"/>
    </location>
</feature>
<comment type="subcellular location">
    <subcellularLocation>
        <location evidence="1 7">Cell membrane</location>
        <topology evidence="1 7">Multi-pass membrane protein</topology>
    </subcellularLocation>
</comment>
<organism evidence="10 12">
    <name type="scientific">Turicibacter bilis</name>
    <dbReference type="NCBI Taxonomy" id="2735723"/>
    <lineage>
        <taxon>Bacteria</taxon>
        <taxon>Bacillati</taxon>
        <taxon>Bacillota</taxon>
        <taxon>Erysipelotrichia</taxon>
        <taxon>Erysipelotrichales</taxon>
        <taxon>Turicibacteraceae</taxon>
        <taxon>Turicibacter</taxon>
    </lineage>
</organism>
<dbReference type="EMBL" id="CP071250">
    <property type="protein sequence ID" value="UUF07528.1"/>
    <property type="molecule type" value="Genomic_DNA"/>
</dbReference>
<proteinExistence type="inferred from homology"/>
<dbReference type="PANTHER" id="PTHR30465:SF0">
    <property type="entry name" value="OLIGOPEPTIDE TRANSPORT SYSTEM PERMEASE PROTEIN APPB"/>
    <property type="match status" value="1"/>
</dbReference>
<dbReference type="Gene3D" id="1.10.3720.10">
    <property type="entry name" value="MetI-like"/>
    <property type="match status" value="1"/>
</dbReference>
<dbReference type="GO" id="GO:0005886">
    <property type="term" value="C:plasma membrane"/>
    <property type="evidence" value="ECO:0007669"/>
    <property type="project" value="UniProtKB-SubCell"/>
</dbReference>
<dbReference type="InterPro" id="IPR000515">
    <property type="entry name" value="MetI-like"/>
</dbReference>
<evidence type="ECO:0000313" key="9">
    <source>
        <dbReference type="EMBL" id="UUF06297.1"/>
    </source>
</evidence>
<dbReference type="EMBL" id="CP071249">
    <property type="protein sequence ID" value="UUF06297.1"/>
    <property type="molecule type" value="Genomic_DNA"/>
</dbReference>
<reference evidence="10 11" key="1">
    <citation type="submission" date="2021-03" db="EMBL/GenBank/DDBJ databases">
        <title>Comparative Genomics and Metabolomics in the genus Turicibacter.</title>
        <authorList>
            <person name="Maki J."/>
            <person name="Looft T."/>
        </authorList>
    </citation>
    <scope>NUCLEOTIDE SEQUENCE</scope>
    <source>
        <strain evidence="10">ISU324</strain>
        <strain evidence="9 11">MMM721</strain>
    </source>
</reference>
<dbReference type="GO" id="GO:0055085">
    <property type="term" value="P:transmembrane transport"/>
    <property type="evidence" value="ECO:0007669"/>
    <property type="project" value="InterPro"/>
</dbReference>
<keyword evidence="2 7" id="KW-0813">Transport</keyword>
<protein>
    <submittedName>
        <fullName evidence="10">ABC transporter permease</fullName>
    </submittedName>
</protein>
<feature type="transmembrane region" description="Helical" evidence="7">
    <location>
        <begin position="357"/>
        <end position="376"/>
    </location>
</feature>
<feature type="transmembrane region" description="Helical" evidence="7">
    <location>
        <begin position="12"/>
        <end position="31"/>
    </location>
</feature>
<dbReference type="AlphaFoldDB" id="A0A9Q9FDQ5"/>
<evidence type="ECO:0000256" key="7">
    <source>
        <dbReference type="RuleBase" id="RU363032"/>
    </source>
</evidence>
<evidence type="ECO:0000256" key="1">
    <source>
        <dbReference type="ARBA" id="ARBA00004651"/>
    </source>
</evidence>
<keyword evidence="5 7" id="KW-1133">Transmembrane helix</keyword>
<evidence type="ECO:0000256" key="2">
    <source>
        <dbReference type="ARBA" id="ARBA00022448"/>
    </source>
</evidence>
<evidence type="ECO:0000259" key="8">
    <source>
        <dbReference type="PROSITE" id="PS50928"/>
    </source>
</evidence>
<evidence type="ECO:0000256" key="3">
    <source>
        <dbReference type="ARBA" id="ARBA00022475"/>
    </source>
</evidence>
<keyword evidence="11" id="KW-1185">Reference proteome</keyword>
<keyword evidence="6 7" id="KW-0472">Membrane</keyword>
<evidence type="ECO:0000313" key="10">
    <source>
        <dbReference type="EMBL" id="UUF07528.1"/>
    </source>
</evidence>
<comment type="similarity">
    <text evidence="7">Belongs to the binding-protein-dependent transport system permease family.</text>
</comment>
<accession>A0A9Q9FDQ5</accession>
<dbReference type="Pfam" id="PF00528">
    <property type="entry name" value="BPD_transp_1"/>
    <property type="match status" value="1"/>
</dbReference>
<evidence type="ECO:0000313" key="12">
    <source>
        <dbReference type="Proteomes" id="UP001058072"/>
    </source>
</evidence>
<evidence type="ECO:0000313" key="11">
    <source>
        <dbReference type="Proteomes" id="UP001058016"/>
    </source>
</evidence>
<gene>
    <name evidence="9" type="ORF">J0J69_01520</name>
    <name evidence="10" type="ORF">J0J70_07760</name>
</gene>
<dbReference type="PANTHER" id="PTHR30465">
    <property type="entry name" value="INNER MEMBRANE ABC TRANSPORTER"/>
    <property type="match status" value="1"/>
</dbReference>
<dbReference type="Proteomes" id="UP001058072">
    <property type="component" value="Chromosome"/>
</dbReference>
<dbReference type="SUPFAM" id="SSF161098">
    <property type="entry name" value="MetI-like"/>
    <property type="match status" value="1"/>
</dbReference>